<dbReference type="PANTHER" id="PTHR30477:SF3">
    <property type="entry name" value="METAL TRANSPORT SYSTEM MEMBRANE PROTEIN CT_069-RELATED"/>
    <property type="match status" value="1"/>
</dbReference>
<dbReference type="Pfam" id="PF00950">
    <property type="entry name" value="ABC-3"/>
    <property type="match status" value="1"/>
</dbReference>
<gene>
    <name evidence="10" type="primary">znuB</name>
    <name evidence="10" type="ordered locus">ATP_00004</name>
    <name evidence="11" type="ordered locus">ATP_00494</name>
</gene>
<dbReference type="PANTHER" id="PTHR30477">
    <property type="entry name" value="ABC-TRANSPORTER METAL-BINDING PROTEIN"/>
    <property type="match status" value="1"/>
</dbReference>
<dbReference type="AlphaFoldDB" id="B3R027"/>
<dbReference type="GO" id="GO:0010043">
    <property type="term" value="P:response to zinc ion"/>
    <property type="evidence" value="ECO:0007669"/>
    <property type="project" value="TreeGrafter"/>
</dbReference>
<feature type="transmembrane region" description="Helical" evidence="9">
    <location>
        <begin position="65"/>
        <end position="85"/>
    </location>
</feature>
<organism evidence="12">
    <name type="scientific">Phytoplasma mali (strain AT)</name>
    <dbReference type="NCBI Taxonomy" id="482235"/>
    <lineage>
        <taxon>Bacteria</taxon>
        <taxon>Bacillati</taxon>
        <taxon>Mycoplasmatota</taxon>
        <taxon>Mollicutes</taxon>
        <taxon>Acholeplasmatales</taxon>
        <taxon>Acholeplasmataceae</taxon>
        <taxon>Candidatus Phytoplasma</taxon>
        <taxon>16SrX (Apple proliferation group)</taxon>
    </lineage>
</organism>
<evidence type="ECO:0000256" key="8">
    <source>
        <dbReference type="RuleBase" id="RU003943"/>
    </source>
</evidence>
<evidence type="ECO:0000313" key="10">
    <source>
        <dbReference type="EMBL" id="CAP18191.1"/>
    </source>
</evidence>
<keyword evidence="6 9" id="KW-1133">Transmembrane helix</keyword>
<protein>
    <submittedName>
        <fullName evidence="10">ABC-type Mn/Zn transport system, permease component</fullName>
    </submittedName>
</protein>
<dbReference type="Gene3D" id="1.10.3470.10">
    <property type="entry name" value="ABC transporter involved in vitamin B12 uptake, BtuC"/>
    <property type="match status" value="1"/>
</dbReference>
<feature type="transmembrane region" description="Helical" evidence="9">
    <location>
        <begin position="97"/>
        <end position="118"/>
    </location>
</feature>
<dbReference type="SUPFAM" id="SSF81345">
    <property type="entry name" value="ABC transporter involved in vitamin B12 uptake, BtuC"/>
    <property type="match status" value="1"/>
</dbReference>
<feature type="transmembrane region" description="Helical" evidence="9">
    <location>
        <begin position="144"/>
        <end position="162"/>
    </location>
</feature>
<dbReference type="EMBL" id="CU469464">
    <property type="protein sequence ID" value="CAP18681.1"/>
    <property type="molecule type" value="Genomic_DNA"/>
</dbReference>
<dbReference type="GO" id="GO:0043190">
    <property type="term" value="C:ATP-binding cassette (ABC) transporter complex"/>
    <property type="evidence" value="ECO:0007669"/>
    <property type="project" value="InterPro"/>
</dbReference>
<dbReference type="EMBL" id="CU469464">
    <property type="protein sequence ID" value="CAP18191.1"/>
    <property type="molecule type" value="Genomic_DNA"/>
</dbReference>
<dbReference type="InterPro" id="IPR001626">
    <property type="entry name" value="ABC_TroCD"/>
</dbReference>
<evidence type="ECO:0000256" key="2">
    <source>
        <dbReference type="ARBA" id="ARBA00008034"/>
    </source>
</evidence>
<dbReference type="STRING" id="37692.ATP_00004"/>
<dbReference type="CDD" id="cd06550">
    <property type="entry name" value="TM_ABC_iron-siderophores_like"/>
    <property type="match status" value="1"/>
</dbReference>
<keyword evidence="4" id="KW-1003">Cell membrane</keyword>
<dbReference type="HOGENOM" id="CLU_028808_0_0_14"/>
<keyword evidence="12" id="KW-1185">Reference proteome</keyword>
<keyword evidence="3 8" id="KW-0813">Transport</keyword>
<evidence type="ECO:0000256" key="3">
    <source>
        <dbReference type="ARBA" id="ARBA00022448"/>
    </source>
</evidence>
<evidence type="ECO:0000256" key="6">
    <source>
        <dbReference type="ARBA" id="ARBA00022989"/>
    </source>
</evidence>
<feature type="transmembrane region" description="Helical" evidence="9">
    <location>
        <begin position="260"/>
        <end position="279"/>
    </location>
</feature>
<comment type="subcellular location">
    <subcellularLocation>
        <location evidence="1 8">Cell membrane</location>
        <topology evidence="1 8">Multi-pass membrane protein</topology>
    </subcellularLocation>
</comment>
<feature type="transmembrane region" description="Helical" evidence="9">
    <location>
        <begin position="227"/>
        <end position="248"/>
    </location>
</feature>
<evidence type="ECO:0000313" key="11">
    <source>
        <dbReference type="EMBL" id="CAP18681.1"/>
    </source>
</evidence>
<keyword evidence="7 9" id="KW-0472">Membrane</keyword>
<reference evidence="10 12" key="1">
    <citation type="journal article" date="2008" name="BMC Genomics">
        <title>The linear chromosome of the plant-pathogenic mycoplasma 'Candidatus Phytoplasma mali'.</title>
        <authorList>
            <person name="Kube M."/>
            <person name="Schneider B."/>
            <person name="Kuhl H."/>
            <person name="Dandekar T."/>
            <person name="Heitmann K."/>
            <person name="Migdoll A.M."/>
            <person name="Reinhardt R."/>
            <person name="Seemueller E."/>
        </authorList>
    </citation>
    <scope>NUCLEOTIDE SEQUENCE [LARGE SCALE GENOMIC DNA]</scope>
    <source>
        <strain evidence="10 12">AT</strain>
    </source>
</reference>
<feature type="transmembrane region" description="Helical" evidence="9">
    <location>
        <begin position="187"/>
        <end position="215"/>
    </location>
</feature>
<dbReference type="InterPro" id="IPR037294">
    <property type="entry name" value="ABC_BtuC-like"/>
</dbReference>
<evidence type="ECO:0000256" key="4">
    <source>
        <dbReference type="ARBA" id="ARBA00022475"/>
    </source>
</evidence>
<dbReference type="Proteomes" id="UP000002020">
    <property type="component" value="Chromosome"/>
</dbReference>
<proteinExistence type="inferred from homology"/>
<evidence type="ECO:0000313" key="12">
    <source>
        <dbReference type="Proteomes" id="UP000002020"/>
    </source>
</evidence>
<accession>B3R027</accession>
<sequence>MNSIDDGWIYILKILLGTSCLAITAGFLGVFLVLKKQALVGDALSHSCIPGIVIVYLITNEFDDKYLFLGAFIASFLVLFLIEIIKKYTKKIKYDAILTLLLSSFFGLGKVLLSYAQIHAPDTKISRLDKFFLGQAASISHQQLKIIIIIFIVVFFIITLFWKELKLFIFNEEYATIIGIKPKIMNFIINSLTILVVIIGLQIVGVILISSLIIAPGLIARNWSNRLSLNFLIAGFCSIIASILGVLISSFKINESTIPTGPAITLILSIFVFLSLLLAPQNGIIKNNYRHYHYKKKIIIFKKLIHFYTNKNDLNNLNIEKINPLFFEQGYLILKENKIHFSIKGKKLVKELIEGRI</sequence>
<comment type="similarity">
    <text evidence="2 8">Belongs to the ABC-3 integral membrane protein family.</text>
</comment>
<evidence type="ECO:0000256" key="1">
    <source>
        <dbReference type="ARBA" id="ARBA00004651"/>
    </source>
</evidence>
<evidence type="ECO:0000256" key="7">
    <source>
        <dbReference type="ARBA" id="ARBA00023136"/>
    </source>
</evidence>
<keyword evidence="5 8" id="KW-0812">Transmembrane</keyword>
<dbReference type="KEGG" id="pml:ATP_00004"/>
<dbReference type="GO" id="GO:0055085">
    <property type="term" value="P:transmembrane transport"/>
    <property type="evidence" value="ECO:0007669"/>
    <property type="project" value="InterPro"/>
</dbReference>
<evidence type="ECO:0000256" key="9">
    <source>
        <dbReference type="SAM" id="Phobius"/>
    </source>
</evidence>
<dbReference type="KEGG" id="pml:ATP_00494"/>
<dbReference type="eggNOG" id="COG1108">
    <property type="taxonomic scope" value="Bacteria"/>
</dbReference>
<feature type="transmembrane region" description="Helical" evidence="9">
    <location>
        <begin position="12"/>
        <end position="34"/>
    </location>
</feature>
<name>B3R027_PHYMT</name>
<evidence type="ECO:0000256" key="5">
    <source>
        <dbReference type="ARBA" id="ARBA00022692"/>
    </source>
</evidence>